<dbReference type="EMBL" id="BAAATA010000056">
    <property type="protein sequence ID" value="GAA2511152.1"/>
    <property type="molecule type" value="Genomic_DNA"/>
</dbReference>
<proteinExistence type="predicted"/>
<organism evidence="1 2">
    <name type="scientific">Streptomyces thermolineatus</name>
    <dbReference type="NCBI Taxonomy" id="44033"/>
    <lineage>
        <taxon>Bacteria</taxon>
        <taxon>Bacillati</taxon>
        <taxon>Actinomycetota</taxon>
        <taxon>Actinomycetes</taxon>
        <taxon>Kitasatosporales</taxon>
        <taxon>Streptomycetaceae</taxon>
        <taxon>Streptomyces</taxon>
    </lineage>
</organism>
<name>A0ABP6ACN8_9ACTN</name>
<evidence type="ECO:0000313" key="1">
    <source>
        <dbReference type="EMBL" id="GAA2511152.1"/>
    </source>
</evidence>
<dbReference type="Proteomes" id="UP001501358">
    <property type="component" value="Unassembled WGS sequence"/>
</dbReference>
<keyword evidence="2" id="KW-1185">Reference proteome</keyword>
<gene>
    <name evidence="1" type="ORF">GCM10010406_54330</name>
</gene>
<sequence length="108" mass="11722">MKDHPDISTSYLFCSPADDAAAWRLSLDRFADSLTRAFPGVFTRRRTTGFRGGSVLEFEVALEGGLRARGIVAVPVAECGAVTVVDASCEAAALFAHWLRDSFARLRT</sequence>
<comment type="caution">
    <text evidence="1">The sequence shown here is derived from an EMBL/GenBank/DDBJ whole genome shotgun (WGS) entry which is preliminary data.</text>
</comment>
<evidence type="ECO:0000313" key="2">
    <source>
        <dbReference type="Proteomes" id="UP001501358"/>
    </source>
</evidence>
<accession>A0ABP6ACN8</accession>
<protein>
    <submittedName>
        <fullName evidence="1">Uncharacterized protein</fullName>
    </submittedName>
</protein>
<dbReference type="RefSeq" id="WP_344386127.1">
    <property type="nucleotide sequence ID" value="NZ_BAAATA010000056.1"/>
</dbReference>
<reference evidence="2" key="1">
    <citation type="journal article" date="2019" name="Int. J. Syst. Evol. Microbiol.">
        <title>The Global Catalogue of Microorganisms (GCM) 10K type strain sequencing project: providing services to taxonomists for standard genome sequencing and annotation.</title>
        <authorList>
            <consortium name="The Broad Institute Genomics Platform"/>
            <consortium name="The Broad Institute Genome Sequencing Center for Infectious Disease"/>
            <person name="Wu L."/>
            <person name="Ma J."/>
        </authorList>
    </citation>
    <scope>NUCLEOTIDE SEQUENCE [LARGE SCALE GENOMIC DNA]</scope>
    <source>
        <strain evidence="2">JCM 6307</strain>
    </source>
</reference>